<dbReference type="SUPFAM" id="SSF52540">
    <property type="entry name" value="P-loop containing nucleoside triphosphate hydrolases"/>
    <property type="match status" value="2"/>
</dbReference>
<dbReference type="InterPro" id="IPR050742">
    <property type="entry name" value="Helicase_Restrict-Modif_Enz"/>
</dbReference>
<dbReference type="InterPro" id="IPR014001">
    <property type="entry name" value="Helicase_ATP-bd"/>
</dbReference>
<dbReference type="InterPro" id="IPR027417">
    <property type="entry name" value="P-loop_NTPase"/>
</dbReference>
<dbReference type="PANTHER" id="PTHR47396">
    <property type="entry name" value="TYPE I RESTRICTION ENZYME ECOKI R PROTEIN"/>
    <property type="match status" value="1"/>
</dbReference>
<sequence length="867" mass="101678">MTNQYLYQELDVIKKIGALKELPSYIESNLNPNIILRDYQEDAFKYFITYVESDLIKNKQIHNLFHMATGSGKTVIMAGLILYLYTKGYRKFLFFVNQNNIIKKTKDNFLNQSSIKYLFADNIELMGNQVQVKEVNNFAFYDKNAINICFTSTQKLHMDMNFPMENSPTIDDFEDDKIVLISDESHHINTVTKGLTKSEKTNLEENAKSWEYTIEKIFRANRDNALLEFTATADLKDPNVEKKYLDKIVYDYTLSKFRESGYTKDFNNMQGDYDRWTRTLLALVVSEYRRHLFGDNGQNIKPVVLLKSKSIKESKAFYDEFYQKLNNLKAEEILKYKDSGNEYLKNAIRYFLKKDSSLNALVSDIKLGFSVENSILLDSKTISEDKQIYVNSLEAKDNPYRIIFTVDMLNEGWDVLNLFDIVRLYETRDGKNGKPGKTTISEAQLIGRGARYCPFKIEDDQPRNKRKYDYDLSNQNRILETLLYHSMQDSRYIGELRYALKQTGLLADAPMEINYILKDEFKQTDFFREAYVFSNRKVEKSRKSVTGIDKKIRNGYYQHKVSTGSSFIYGLFDEGKVKANGMTNTFQYEFKNIPLNIAEDAMSNFEILKFNTLKSYFPNLKSKKEFLQSENYLGNIMLQIESPYEKLQAKDFYDGTMKILKEISLYLQKIETEYEGTKEFYAKRVYEVIKDKKIYIDNPHGDGVGVSQSMIANEDVMDLSYEQWYVYNDNYGTGEEKAFVKYFKGIVKDLKSKYDEIYLVRNERIPALAIYEFDTGERFEPDFLLFLQKKGTDGYLQEQIYIEPKGSHLLGKDKWKEDFLLKIEEQGIPTKTYVDDNKYKIIGLPFFNKEYKMGEFENAVFEKIIDF</sequence>
<dbReference type="Gene3D" id="3.40.50.300">
    <property type="entry name" value="P-loop containing nucleotide triphosphate hydrolases"/>
    <property type="match status" value="2"/>
</dbReference>
<reference evidence="2 3" key="1">
    <citation type="submission" date="2010-08" db="EMBL/GenBank/DDBJ databases">
        <authorList>
            <person name="Durkin A.S."/>
            <person name="Madupu R."/>
            <person name="Torralba M."/>
            <person name="Gillis M."/>
            <person name="Methe B."/>
            <person name="Sutton G."/>
            <person name="Nelson K.E."/>
        </authorList>
    </citation>
    <scope>NUCLEOTIDE SEQUENCE [LARGE SCALE GENOMIC DNA]</scope>
    <source>
        <strain evidence="2 3">BVS033A4</strain>
    </source>
</reference>
<dbReference type="SMART" id="SM00487">
    <property type="entry name" value="DEXDc"/>
    <property type="match status" value="1"/>
</dbReference>
<dbReference type="Pfam" id="PF04851">
    <property type="entry name" value="ResIII"/>
    <property type="match status" value="1"/>
</dbReference>
<dbReference type="RefSeq" id="WP_002840527.1">
    <property type="nucleotide sequence ID" value="NZ_AEDP01000049.1"/>
</dbReference>
<accession>E1L031</accession>
<comment type="caution">
    <text evidence="2">The sequence shown here is derived from an EMBL/GenBank/DDBJ whole genome shotgun (WGS) entry which is preliminary data.</text>
</comment>
<proteinExistence type="predicted"/>
<dbReference type="GO" id="GO:0005829">
    <property type="term" value="C:cytosol"/>
    <property type="evidence" value="ECO:0007669"/>
    <property type="project" value="TreeGrafter"/>
</dbReference>
<dbReference type="EMBL" id="AEDP01000049">
    <property type="protein sequence ID" value="EFL53344.1"/>
    <property type="molecule type" value="Genomic_DNA"/>
</dbReference>
<dbReference type="GO" id="GO:0003677">
    <property type="term" value="F:DNA binding"/>
    <property type="evidence" value="ECO:0007669"/>
    <property type="project" value="InterPro"/>
</dbReference>
<dbReference type="PANTHER" id="PTHR47396:SF1">
    <property type="entry name" value="ATP-DEPENDENT HELICASE IRC3-RELATED"/>
    <property type="match status" value="1"/>
</dbReference>
<evidence type="ECO:0000313" key="2">
    <source>
        <dbReference type="EMBL" id="EFL53344.1"/>
    </source>
</evidence>
<dbReference type="GO" id="GO:0016787">
    <property type="term" value="F:hydrolase activity"/>
    <property type="evidence" value="ECO:0007669"/>
    <property type="project" value="InterPro"/>
</dbReference>
<gene>
    <name evidence="2" type="ORF">HMPREF9289_1020</name>
</gene>
<organism evidence="2 3">
    <name type="scientific">Finegoldia magna BVS033A4</name>
    <dbReference type="NCBI Taxonomy" id="866773"/>
    <lineage>
        <taxon>Bacteria</taxon>
        <taxon>Bacillati</taxon>
        <taxon>Bacillota</taxon>
        <taxon>Tissierellia</taxon>
        <taxon>Tissierellales</taxon>
        <taxon>Peptoniphilaceae</taxon>
        <taxon>Finegoldia</taxon>
    </lineage>
</organism>
<name>E1L031_FINMA</name>
<dbReference type="OrthoDB" id="9804145at2"/>
<protein>
    <submittedName>
        <fullName evidence="2">Type III restriction enzyme, res subunit</fullName>
    </submittedName>
</protein>
<dbReference type="GO" id="GO:0005524">
    <property type="term" value="F:ATP binding"/>
    <property type="evidence" value="ECO:0007669"/>
    <property type="project" value="InterPro"/>
</dbReference>
<dbReference type="AlphaFoldDB" id="E1L031"/>
<evidence type="ECO:0000259" key="1">
    <source>
        <dbReference type="SMART" id="SM00487"/>
    </source>
</evidence>
<dbReference type="Proteomes" id="UP000003807">
    <property type="component" value="Unassembled WGS sequence"/>
</dbReference>
<feature type="domain" description="Helicase ATP-binding" evidence="1">
    <location>
        <begin position="32"/>
        <end position="261"/>
    </location>
</feature>
<evidence type="ECO:0000313" key="3">
    <source>
        <dbReference type="Proteomes" id="UP000003807"/>
    </source>
</evidence>
<dbReference type="InterPro" id="IPR006935">
    <property type="entry name" value="Helicase/UvrB_N"/>
</dbReference>